<reference evidence="2" key="1">
    <citation type="journal article" date="2014" name="Genome Biol. Evol.">
        <title>The secreted proteins of Achlya hypogyna and Thraustotheca clavata identify the ancestral oomycete secretome and reveal gene acquisitions by horizontal gene transfer.</title>
        <authorList>
            <person name="Misner I."/>
            <person name="Blouin N."/>
            <person name="Leonard G."/>
            <person name="Richards T.A."/>
            <person name="Lane C.E."/>
        </authorList>
    </citation>
    <scope>NUCLEOTIDE SEQUENCE</scope>
    <source>
        <strain evidence="2">ATCC 48635</strain>
    </source>
</reference>
<protein>
    <submittedName>
        <fullName evidence="2">Secreted protein</fullName>
    </submittedName>
</protein>
<sequence>MNNHVLVLATIVAFVASQATTEAVGPVLAVATSDPAPAKAVDAVAVAPSDLVSTSSVDVPAAVAVASGAGSREGFAPQKDSVIHEDKGWYGVWNGGRGQHNTGYGVGAGDGYGDAGGRGYNDRNSKEYVPPAYGLWNSGVVKGKAYQQPYAGGLRSTNYGYGGNDAYGPSGYEGYRW</sequence>
<name>A0A0A7CN41_ACHHY</name>
<accession>A0A0A7CN41</accession>
<feature type="signal peptide" evidence="1">
    <location>
        <begin position="1"/>
        <end position="23"/>
    </location>
</feature>
<dbReference type="AlphaFoldDB" id="A0A0A7CN41"/>
<evidence type="ECO:0000256" key="1">
    <source>
        <dbReference type="SAM" id="SignalP"/>
    </source>
</evidence>
<feature type="chain" id="PRO_5002027376" evidence="1">
    <location>
        <begin position="24"/>
        <end position="177"/>
    </location>
</feature>
<proteinExistence type="predicted"/>
<organism evidence="2">
    <name type="scientific">Achlya hypogyna</name>
    <name type="common">Oomycete</name>
    <name type="synonym">Protoachlya hypogyna</name>
    <dbReference type="NCBI Taxonomy" id="1202772"/>
    <lineage>
        <taxon>Eukaryota</taxon>
        <taxon>Sar</taxon>
        <taxon>Stramenopiles</taxon>
        <taxon>Oomycota</taxon>
        <taxon>Saprolegniomycetes</taxon>
        <taxon>Saprolegniales</taxon>
        <taxon>Achlyaceae</taxon>
        <taxon>Achlya</taxon>
    </lineage>
</organism>
<dbReference type="EMBL" id="KM038470">
    <property type="protein sequence ID" value="AIG55931.1"/>
    <property type="molecule type" value="Genomic_DNA"/>
</dbReference>
<keyword evidence="1" id="KW-0732">Signal</keyword>
<evidence type="ECO:0000313" key="2">
    <source>
        <dbReference type="EMBL" id="AIG55931.1"/>
    </source>
</evidence>